<proteinExistence type="predicted"/>
<reference evidence="3" key="1">
    <citation type="journal article" date="2019" name="Int. J. Syst. Evol. Microbiol.">
        <title>The Global Catalogue of Microorganisms (GCM) 10K type strain sequencing project: providing services to taxonomists for standard genome sequencing and annotation.</title>
        <authorList>
            <consortium name="The Broad Institute Genomics Platform"/>
            <consortium name="The Broad Institute Genome Sequencing Center for Infectious Disease"/>
            <person name="Wu L."/>
            <person name="Ma J."/>
        </authorList>
    </citation>
    <scope>NUCLEOTIDE SEQUENCE [LARGE SCALE GENOMIC DNA]</scope>
    <source>
        <strain evidence="3">CGMCC 1.18439</strain>
    </source>
</reference>
<organism evidence="2 3">
    <name type="scientific">Deinococcus piscis</name>
    <dbReference type="NCBI Taxonomy" id="394230"/>
    <lineage>
        <taxon>Bacteria</taxon>
        <taxon>Thermotogati</taxon>
        <taxon>Deinococcota</taxon>
        <taxon>Deinococci</taxon>
        <taxon>Deinococcales</taxon>
        <taxon>Deinococcaceae</taxon>
        <taxon>Deinococcus</taxon>
    </lineage>
</organism>
<sequence length="73" mass="8230">MLWLDLLTEGDPHPRRFDSPASLRAYLLKMERLEEGAAEQLLAQGRLDPPDSRRSLRVRPFLEAAASDAQPST</sequence>
<dbReference type="EMBL" id="BNAL01000009">
    <property type="protein sequence ID" value="GHG00001.1"/>
    <property type="molecule type" value="Genomic_DNA"/>
</dbReference>
<feature type="region of interest" description="Disordered" evidence="1">
    <location>
        <begin position="41"/>
        <end position="73"/>
    </location>
</feature>
<protein>
    <submittedName>
        <fullName evidence="2">Uncharacterized protein</fullName>
    </submittedName>
</protein>
<gene>
    <name evidence="2" type="ORF">GCM10017783_10100</name>
</gene>
<evidence type="ECO:0000256" key="1">
    <source>
        <dbReference type="SAM" id="MobiDB-lite"/>
    </source>
</evidence>
<evidence type="ECO:0000313" key="3">
    <source>
        <dbReference type="Proteomes" id="UP000632154"/>
    </source>
</evidence>
<dbReference type="Proteomes" id="UP000632154">
    <property type="component" value="Unassembled WGS sequence"/>
</dbReference>
<dbReference type="RefSeq" id="WP_189642645.1">
    <property type="nucleotide sequence ID" value="NZ_BNAL01000009.1"/>
</dbReference>
<evidence type="ECO:0000313" key="2">
    <source>
        <dbReference type="EMBL" id="GHG00001.1"/>
    </source>
</evidence>
<keyword evidence="3" id="KW-1185">Reference proteome</keyword>
<accession>A0ABQ3K276</accession>
<name>A0ABQ3K276_9DEIO</name>
<comment type="caution">
    <text evidence="2">The sequence shown here is derived from an EMBL/GenBank/DDBJ whole genome shotgun (WGS) entry which is preliminary data.</text>
</comment>